<dbReference type="Proteomes" id="UP000219439">
    <property type="component" value="Unassembled WGS sequence"/>
</dbReference>
<keyword evidence="2" id="KW-1185">Reference proteome</keyword>
<dbReference type="GO" id="GO:0015716">
    <property type="term" value="P:organic phosphonate transport"/>
    <property type="evidence" value="ECO:0007669"/>
    <property type="project" value="InterPro"/>
</dbReference>
<organism evidence="1 2">
    <name type="scientific">Cohaesibacter gelatinilyticus</name>
    <dbReference type="NCBI Taxonomy" id="372072"/>
    <lineage>
        <taxon>Bacteria</taxon>
        <taxon>Pseudomonadati</taxon>
        <taxon>Pseudomonadota</taxon>
        <taxon>Alphaproteobacteria</taxon>
        <taxon>Hyphomicrobiales</taxon>
        <taxon>Cohaesibacteraceae</taxon>
    </lineage>
</organism>
<reference evidence="1 2" key="1">
    <citation type="submission" date="2017-09" db="EMBL/GenBank/DDBJ databases">
        <authorList>
            <person name="Ehlers B."/>
            <person name="Leendertz F.H."/>
        </authorList>
    </citation>
    <scope>NUCLEOTIDE SEQUENCE [LARGE SCALE GENOMIC DNA]</scope>
    <source>
        <strain evidence="1 2">DSM 18289</strain>
    </source>
</reference>
<accession>A0A285NGY4</accession>
<dbReference type="AlphaFoldDB" id="A0A285NGY4"/>
<evidence type="ECO:0000313" key="2">
    <source>
        <dbReference type="Proteomes" id="UP000219439"/>
    </source>
</evidence>
<dbReference type="NCBIfam" id="TIGR03293">
    <property type="entry name" value="PhnG_redo"/>
    <property type="match status" value="1"/>
</dbReference>
<sequence length="150" mass="16121">MVQTNQEKRQARLAILARAGAKQMLALWKPLGLDPCCEMVRGPETGLLALRGRMGGGGAPFNFGEATVTRATVRLEDGTLGHSVMLGRNAAKAQLAAVIDALAEQPEFSNLVEEKIVLPLQEQLSQQDDVAQAEAEATKVSFFTMVRGDD</sequence>
<gene>
    <name evidence="1" type="ORF">SAMN06265368_1801</name>
</gene>
<proteinExistence type="predicted"/>
<dbReference type="Pfam" id="PF06754">
    <property type="entry name" value="PhnG"/>
    <property type="match status" value="1"/>
</dbReference>
<protein>
    <submittedName>
        <fullName evidence="1">Alpha-D-ribose 1-methylphosphonate 5-triphosphate synthase subunit PhnG</fullName>
    </submittedName>
</protein>
<name>A0A285NGY4_9HYPH</name>
<dbReference type="OrthoDB" id="530475at2"/>
<dbReference type="InterPro" id="IPR009609">
    <property type="entry name" value="Phosphonate_metab_PhnG"/>
</dbReference>
<dbReference type="EMBL" id="OBEL01000001">
    <property type="protein sequence ID" value="SNZ08762.1"/>
    <property type="molecule type" value="Genomic_DNA"/>
</dbReference>
<evidence type="ECO:0000313" key="1">
    <source>
        <dbReference type="EMBL" id="SNZ08762.1"/>
    </source>
</evidence>
<dbReference type="GO" id="GO:0019634">
    <property type="term" value="P:organic phosphonate metabolic process"/>
    <property type="evidence" value="ECO:0007669"/>
    <property type="project" value="InterPro"/>
</dbReference>